<dbReference type="Proteomes" id="UP000001075">
    <property type="component" value="Unassembled WGS sequence"/>
</dbReference>
<dbReference type="AlphaFoldDB" id="G3HRM1"/>
<dbReference type="EMBL" id="JH000638">
    <property type="protein sequence ID" value="EGW12539.1"/>
    <property type="molecule type" value="Genomic_DNA"/>
</dbReference>
<name>G3HRM1_CRIGR</name>
<evidence type="ECO:0000313" key="2">
    <source>
        <dbReference type="EMBL" id="EGW12539.1"/>
    </source>
</evidence>
<reference evidence="3" key="1">
    <citation type="journal article" date="2011" name="Nat. Biotechnol.">
        <title>The genomic sequence of the Chinese hamster ovary (CHO)-K1 cell line.</title>
        <authorList>
            <person name="Xu X."/>
            <person name="Nagarajan H."/>
            <person name="Lewis N.E."/>
            <person name="Pan S."/>
            <person name="Cai Z."/>
            <person name="Liu X."/>
            <person name="Chen W."/>
            <person name="Xie M."/>
            <person name="Wang W."/>
            <person name="Hammond S."/>
            <person name="Andersen M.R."/>
            <person name="Neff N."/>
            <person name="Passarelli B."/>
            <person name="Koh W."/>
            <person name="Fan H.C."/>
            <person name="Wang J."/>
            <person name="Gui Y."/>
            <person name="Lee K.H."/>
            <person name="Betenbaugh M.J."/>
            <person name="Quake S.R."/>
            <person name="Famili I."/>
            <person name="Palsson B.O."/>
            <person name="Wang J."/>
        </authorList>
    </citation>
    <scope>NUCLEOTIDE SEQUENCE [LARGE SCALE GENOMIC DNA]</scope>
    <source>
        <strain evidence="3">CHO K1 cell line</strain>
    </source>
</reference>
<proteinExistence type="predicted"/>
<feature type="region of interest" description="Disordered" evidence="1">
    <location>
        <begin position="1"/>
        <end position="35"/>
    </location>
</feature>
<sequence length="53" mass="5690">MGTAGTGTSLRHLKPFKVTQSKPAPLPKPYVANSNSTSNSVVSIVIPEVLRRR</sequence>
<accession>G3HRM1</accession>
<protein>
    <submittedName>
        <fullName evidence="2">Uncharacterized protein</fullName>
    </submittedName>
</protein>
<organism evidence="2 3">
    <name type="scientific">Cricetulus griseus</name>
    <name type="common">Chinese hamster</name>
    <name type="synonym">Cricetulus barabensis griseus</name>
    <dbReference type="NCBI Taxonomy" id="10029"/>
    <lineage>
        <taxon>Eukaryota</taxon>
        <taxon>Metazoa</taxon>
        <taxon>Chordata</taxon>
        <taxon>Craniata</taxon>
        <taxon>Vertebrata</taxon>
        <taxon>Euteleostomi</taxon>
        <taxon>Mammalia</taxon>
        <taxon>Eutheria</taxon>
        <taxon>Euarchontoglires</taxon>
        <taxon>Glires</taxon>
        <taxon>Rodentia</taxon>
        <taxon>Myomorpha</taxon>
        <taxon>Muroidea</taxon>
        <taxon>Cricetidae</taxon>
        <taxon>Cricetinae</taxon>
        <taxon>Cricetulus</taxon>
    </lineage>
</organism>
<gene>
    <name evidence="2" type="ORF">I79_013527</name>
</gene>
<evidence type="ECO:0000256" key="1">
    <source>
        <dbReference type="SAM" id="MobiDB-lite"/>
    </source>
</evidence>
<evidence type="ECO:0000313" key="3">
    <source>
        <dbReference type="Proteomes" id="UP000001075"/>
    </source>
</evidence>
<dbReference type="InParanoid" id="G3HRM1"/>